<evidence type="ECO:0000313" key="4">
    <source>
        <dbReference type="EMBL" id="MEC5421932.1"/>
    </source>
</evidence>
<dbReference type="Gene3D" id="3.30.700.10">
    <property type="entry name" value="Glycoprotein, Type 4 Pilin"/>
    <property type="match status" value="1"/>
</dbReference>
<keyword evidence="3" id="KW-0812">Transmembrane</keyword>
<proteinExistence type="predicted"/>
<keyword evidence="3" id="KW-1133">Transmembrane helix</keyword>
<organism evidence="4 5">
    <name type="scientific">Virgibacillus tibetensis</name>
    <dbReference type="NCBI Taxonomy" id="3042313"/>
    <lineage>
        <taxon>Bacteria</taxon>
        <taxon>Bacillati</taxon>
        <taxon>Bacillota</taxon>
        <taxon>Bacilli</taxon>
        <taxon>Bacillales</taxon>
        <taxon>Bacillaceae</taxon>
        <taxon>Virgibacillus</taxon>
    </lineage>
</organism>
<keyword evidence="2" id="KW-0178">Competence</keyword>
<name>A0ABU6K9C4_9BACI</name>
<comment type="caution">
    <text evidence="4">The sequence shown here is derived from an EMBL/GenBank/DDBJ whole genome shotgun (WGS) entry which is preliminary data.</text>
</comment>
<sequence length="151" mass="16664">MYTIFKKINSKGFTIVEIIASIAILGMVIAVLLPIFPQVMNWSKKVDDELGASNLLEQAANDITISTIRNSLGSIPMCSSNNTLALYDVSSYPLNDNVYSVDLNVCKEGIAGGEISFNDIELYRANIQILSQDKLISESYTYIKGEENEDL</sequence>
<accession>A0ABU6K9C4</accession>
<dbReference type="Pfam" id="PF07963">
    <property type="entry name" value="N_methyl"/>
    <property type="match status" value="1"/>
</dbReference>
<evidence type="ECO:0000256" key="1">
    <source>
        <dbReference type="ARBA" id="ARBA00004241"/>
    </source>
</evidence>
<dbReference type="Proteomes" id="UP001335737">
    <property type="component" value="Unassembled WGS sequence"/>
</dbReference>
<evidence type="ECO:0000313" key="5">
    <source>
        <dbReference type="Proteomes" id="UP001335737"/>
    </source>
</evidence>
<keyword evidence="3" id="KW-0472">Membrane</keyword>
<reference evidence="4 5" key="1">
    <citation type="journal article" date="2024" name="Int. J. Syst. Evol. Microbiol.">
        <title>Virgibacillus tibetensis sp. nov., isolated from salt lake on the Tibetan Plateau of China.</title>
        <authorList>
            <person name="Phurbu D."/>
            <person name="Liu Z.-X."/>
            <person name="Wang R."/>
            <person name="Zheng Y.-Y."/>
            <person name="Liu H.-C."/>
            <person name="Zhou Y.-G."/>
            <person name="Yu Y.-J."/>
            <person name="Li A.-H."/>
        </authorList>
    </citation>
    <scope>NUCLEOTIDE SEQUENCE [LARGE SCALE GENOMIC DNA]</scope>
    <source>
        <strain evidence="4 5">C22-A2</strain>
    </source>
</reference>
<keyword evidence="5" id="KW-1185">Reference proteome</keyword>
<dbReference type="EMBL" id="JARZFX010000001">
    <property type="protein sequence ID" value="MEC5421932.1"/>
    <property type="molecule type" value="Genomic_DNA"/>
</dbReference>
<feature type="transmembrane region" description="Helical" evidence="3">
    <location>
        <begin position="12"/>
        <end position="36"/>
    </location>
</feature>
<evidence type="ECO:0000256" key="3">
    <source>
        <dbReference type="SAM" id="Phobius"/>
    </source>
</evidence>
<comment type="subcellular location">
    <subcellularLocation>
        <location evidence="1">Cell surface</location>
    </subcellularLocation>
</comment>
<protein>
    <submittedName>
        <fullName evidence="4">Type II secretion system protein</fullName>
    </submittedName>
</protein>
<dbReference type="RefSeq" id="WP_327605508.1">
    <property type="nucleotide sequence ID" value="NZ_JARZFX010000001.1"/>
</dbReference>
<dbReference type="InterPro" id="IPR012902">
    <property type="entry name" value="N_methyl_site"/>
</dbReference>
<dbReference type="NCBIfam" id="TIGR02532">
    <property type="entry name" value="IV_pilin_GFxxxE"/>
    <property type="match status" value="1"/>
</dbReference>
<gene>
    <name evidence="4" type="ORF">QGM71_00300</name>
</gene>
<evidence type="ECO:0000256" key="2">
    <source>
        <dbReference type="ARBA" id="ARBA00023287"/>
    </source>
</evidence>